<keyword evidence="1" id="KW-0175">Coiled coil</keyword>
<feature type="region of interest" description="Disordered" evidence="2">
    <location>
        <begin position="112"/>
        <end position="163"/>
    </location>
</feature>
<dbReference type="HOGENOM" id="CLU_618334_0_0_1"/>
<evidence type="ECO:0000313" key="3">
    <source>
        <dbReference type="EMBL" id="EEU33527.1"/>
    </source>
</evidence>
<feature type="region of interest" description="Disordered" evidence="2">
    <location>
        <begin position="1"/>
        <end position="21"/>
    </location>
</feature>
<dbReference type="AlphaFoldDB" id="C7ZR31"/>
<dbReference type="InParanoid" id="C7ZR31"/>
<keyword evidence="4" id="KW-1185">Reference proteome</keyword>
<gene>
    <name evidence="3" type="ORF">NECHADRAFT_89394</name>
</gene>
<feature type="compositionally biased region" description="Polar residues" evidence="2">
    <location>
        <begin position="142"/>
        <end position="156"/>
    </location>
</feature>
<evidence type="ECO:0000256" key="2">
    <source>
        <dbReference type="SAM" id="MobiDB-lite"/>
    </source>
</evidence>
<evidence type="ECO:0000313" key="4">
    <source>
        <dbReference type="Proteomes" id="UP000005206"/>
    </source>
</evidence>
<feature type="coiled-coil region" evidence="1">
    <location>
        <begin position="363"/>
        <end position="390"/>
    </location>
</feature>
<dbReference type="KEGG" id="nhe:NECHADRAFT_89394"/>
<dbReference type="Proteomes" id="UP000005206">
    <property type="component" value="Unassembled WGS sequence"/>
</dbReference>
<dbReference type="EMBL" id="GG699027">
    <property type="protein sequence ID" value="EEU33527.1"/>
    <property type="molecule type" value="Genomic_DNA"/>
</dbReference>
<feature type="region of interest" description="Disordered" evidence="2">
    <location>
        <begin position="203"/>
        <end position="233"/>
    </location>
</feature>
<dbReference type="VEuPathDB" id="FungiDB:NECHADRAFT_89394"/>
<name>C7ZR31_FUSV7</name>
<organism evidence="3 4">
    <name type="scientific">Fusarium vanettenii (strain ATCC MYA-4622 / CBS 123669 / FGSC 9596 / NRRL 45880 / 77-13-4)</name>
    <name type="common">Fusarium solani subsp. pisi</name>
    <dbReference type="NCBI Taxonomy" id="660122"/>
    <lineage>
        <taxon>Eukaryota</taxon>
        <taxon>Fungi</taxon>
        <taxon>Dikarya</taxon>
        <taxon>Ascomycota</taxon>
        <taxon>Pezizomycotina</taxon>
        <taxon>Sordariomycetes</taxon>
        <taxon>Hypocreomycetidae</taxon>
        <taxon>Hypocreales</taxon>
        <taxon>Nectriaceae</taxon>
        <taxon>Fusarium</taxon>
        <taxon>Fusarium solani species complex</taxon>
        <taxon>Fusarium vanettenii</taxon>
    </lineage>
</organism>
<protein>
    <submittedName>
        <fullName evidence="3">Uncharacterized protein</fullName>
    </submittedName>
</protein>
<reference evidence="3 4" key="1">
    <citation type="journal article" date="2009" name="PLoS Genet.">
        <title>The genome of Nectria haematococca: contribution of supernumerary chromosomes to gene expansion.</title>
        <authorList>
            <person name="Coleman J.J."/>
            <person name="Rounsley S.D."/>
            <person name="Rodriguez-Carres M."/>
            <person name="Kuo A."/>
            <person name="Wasmann C.C."/>
            <person name="Grimwood J."/>
            <person name="Schmutz J."/>
            <person name="Taga M."/>
            <person name="White G.J."/>
            <person name="Zhou S."/>
            <person name="Schwartz D.C."/>
            <person name="Freitag M."/>
            <person name="Ma L.J."/>
            <person name="Danchin E.G."/>
            <person name="Henrissat B."/>
            <person name="Coutinho P.M."/>
            <person name="Nelson D.R."/>
            <person name="Straney D."/>
            <person name="Napoli C.A."/>
            <person name="Barker B.M."/>
            <person name="Gribskov M."/>
            <person name="Rep M."/>
            <person name="Kroken S."/>
            <person name="Molnar I."/>
            <person name="Rensing C."/>
            <person name="Kennell J.C."/>
            <person name="Zamora J."/>
            <person name="Farman M.L."/>
            <person name="Selker E.U."/>
            <person name="Salamov A."/>
            <person name="Shapiro H."/>
            <person name="Pangilinan J."/>
            <person name="Lindquist E."/>
            <person name="Lamers C."/>
            <person name="Grigoriev I.V."/>
            <person name="Geiser D.M."/>
            <person name="Covert S.F."/>
            <person name="Temporini E."/>
            <person name="Vanetten H.D."/>
        </authorList>
    </citation>
    <scope>NUCLEOTIDE SEQUENCE [LARGE SCALE GENOMIC DNA]</scope>
    <source>
        <strain evidence="4">ATCC MYA-4622 / CBS 123669 / FGSC 9596 / NRRL 45880 / 77-13-4</strain>
    </source>
</reference>
<dbReference type="OrthoDB" id="10345227at2759"/>
<proteinExistence type="predicted"/>
<evidence type="ECO:0000256" key="1">
    <source>
        <dbReference type="SAM" id="Coils"/>
    </source>
</evidence>
<dbReference type="GeneID" id="9666762"/>
<accession>C7ZR31</accession>
<dbReference type="RefSeq" id="XP_003039240.1">
    <property type="nucleotide sequence ID" value="XM_003039194.1"/>
</dbReference>
<sequence>MSDTQGTPAGTPPDGLSRLPARTQKGIDGIQKLMGKTPMELIPECPNTRWSMNLVEEFRSLVNVVKKQRNPTPYSFDEIKSFLLEKVQEHDLKKRTSLEASDVRAAKYHFFGGGQGAGEDNGDEDNAVPGLRNKRLTRESSAETIPQSATHSSPSTAEHPRDSITVDPQLNISAFGTSTASGVRADRVAIDSHKLMVASQVPRCSMSPIRDDEQSPEGPINDHTASTLPFPSSDERDFRTGLSNVIQQCETSVGFLIARAGREQASGAEQQQRNLNHARDIHKRHEGEVAKHNKTSAEAKDNLVRATKMLEVAEALFAALENAVGTLDAPPETYLAQVTHSRDKAIIKHDLASQRDNIEVKKLKKAKRNRAEVAQQVVDLQAELETQEDDQAKDAQAMVGAETLRKLPKLHVTDLKPLIDGFPGFMDAVDRMAENRKGKELGQ</sequence>
<feature type="coiled-coil region" evidence="1">
    <location>
        <begin position="268"/>
        <end position="323"/>
    </location>
</feature>